<comment type="caution">
    <text evidence="1">The sequence shown here is derived from an EMBL/GenBank/DDBJ whole genome shotgun (WGS) entry which is preliminary data.</text>
</comment>
<evidence type="ECO:0000313" key="2">
    <source>
        <dbReference type="Proteomes" id="UP001275436"/>
    </source>
</evidence>
<proteinExistence type="predicted"/>
<gene>
    <name evidence="1" type="ORF">MACH08_40480</name>
</gene>
<evidence type="ECO:0000313" key="1">
    <source>
        <dbReference type="EMBL" id="GLO68264.1"/>
    </source>
</evidence>
<name>A0ABQ5TQS3_9BACI</name>
<organism evidence="1 2">
    <name type="scientific">Oceanobacillus kimchii</name>
    <dbReference type="NCBI Taxonomy" id="746691"/>
    <lineage>
        <taxon>Bacteria</taxon>
        <taxon>Bacillati</taxon>
        <taxon>Bacillota</taxon>
        <taxon>Bacilli</taxon>
        <taxon>Bacillales</taxon>
        <taxon>Bacillaceae</taxon>
        <taxon>Oceanobacillus</taxon>
    </lineage>
</organism>
<dbReference type="RefSeq" id="WP_317958513.1">
    <property type="nucleotide sequence ID" value="NZ_BSKO01000002.1"/>
</dbReference>
<sequence>MNTPEQIKYYYERNKFIIDPNTFVDMVCLTCDKISIEDGYKKTTYSTLESYSEELSLNEIPNAKRKELEQKTRLEINLELTKEEYLKFSKLEGKELYDIDPTNIKSNI</sequence>
<keyword evidence="2" id="KW-1185">Reference proteome</keyword>
<reference evidence="1 2" key="1">
    <citation type="submission" date="2023-02" db="EMBL/GenBank/DDBJ databases">
        <title>Oceanobacillus kimchii IFOP_LL358 isolated form Alexandrium catenella lab strain.</title>
        <authorList>
            <person name="Gajardo G."/>
            <person name="Ueki S."/>
            <person name="Maruyama F."/>
        </authorList>
    </citation>
    <scope>NUCLEOTIDE SEQUENCE [LARGE SCALE GENOMIC DNA]</scope>
    <source>
        <strain evidence="1 2">IFOP_LL358</strain>
    </source>
</reference>
<dbReference type="EMBL" id="BSKO01000002">
    <property type="protein sequence ID" value="GLO68264.1"/>
    <property type="molecule type" value="Genomic_DNA"/>
</dbReference>
<protein>
    <submittedName>
        <fullName evidence="1">Uncharacterized protein</fullName>
    </submittedName>
</protein>
<dbReference type="Proteomes" id="UP001275436">
    <property type="component" value="Unassembled WGS sequence"/>
</dbReference>
<accession>A0ABQ5TQS3</accession>